<evidence type="ECO:0000313" key="3">
    <source>
        <dbReference type="Proteomes" id="UP000053599"/>
    </source>
</evidence>
<dbReference type="SUPFAM" id="SSF53474">
    <property type="entry name" value="alpha/beta-Hydrolases"/>
    <property type="match status" value="1"/>
</dbReference>
<accession>A0A0D1YL84</accession>
<evidence type="ECO:0000259" key="1">
    <source>
        <dbReference type="Pfam" id="PF12697"/>
    </source>
</evidence>
<dbReference type="STRING" id="1016849.A0A0D1YL84"/>
<dbReference type="InterPro" id="IPR000073">
    <property type="entry name" value="AB_hydrolase_1"/>
</dbReference>
<reference evidence="2 3" key="1">
    <citation type="submission" date="2015-01" db="EMBL/GenBank/DDBJ databases">
        <title>The Genome Sequence of Exophiala sideris CBS121828.</title>
        <authorList>
            <consortium name="The Broad Institute Genomics Platform"/>
            <person name="Cuomo C."/>
            <person name="de Hoog S."/>
            <person name="Gorbushina A."/>
            <person name="Stielow B."/>
            <person name="Teixiera M."/>
            <person name="Abouelleil A."/>
            <person name="Chapman S.B."/>
            <person name="Priest M."/>
            <person name="Young S.K."/>
            <person name="Wortman J."/>
            <person name="Nusbaum C."/>
            <person name="Birren B."/>
        </authorList>
    </citation>
    <scope>NUCLEOTIDE SEQUENCE [LARGE SCALE GENOMIC DNA]</scope>
    <source>
        <strain evidence="2 3">CBS 121828</strain>
    </source>
</reference>
<name>A0A0D1YL84_9EURO</name>
<dbReference type="EMBL" id="KN846952">
    <property type="protein sequence ID" value="KIV83577.1"/>
    <property type="molecule type" value="Genomic_DNA"/>
</dbReference>
<dbReference type="InterPro" id="IPR029058">
    <property type="entry name" value="AB_hydrolase_fold"/>
</dbReference>
<dbReference type="Pfam" id="PF12697">
    <property type="entry name" value="Abhydrolase_6"/>
    <property type="match status" value="1"/>
</dbReference>
<dbReference type="Gene3D" id="3.40.50.1820">
    <property type="entry name" value="alpha/beta hydrolase"/>
    <property type="match status" value="1"/>
</dbReference>
<organism evidence="2 3">
    <name type="scientific">Exophiala sideris</name>
    <dbReference type="NCBI Taxonomy" id="1016849"/>
    <lineage>
        <taxon>Eukaryota</taxon>
        <taxon>Fungi</taxon>
        <taxon>Dikarya</taxon>
        <taxon>Ascomycota</taxon>
        <taxon>Pezizomycotina</taxon>
        <taxon>Eurotiomycetes</taxon>
        <taxon>Chaetothyriomycetidae</taxon>
        <taxon>Chaetothyriales</taxon>
        <taxon>Herpotrichiellaceae</taxon>
        <taxon>Exophiala</taxon>
    </lineage>
</organism>
<dbReference type="AlphaFoldDB" id="A0A0D1YL84"/>
<evidence type="ECO:0000313" key="2">
    <source>
        <dbReference type="EMBL" id="KIV83577.1"/>
    </source>
</evidence>
<gene>
    <name evidence="2" type="ORF">PV11_05593</name>
</gene>
<dbReference type="OrthoDB" id="1263307at2759"/>
<sequence length="266" mass="28766">MGKPSILLIPGSFCLPEFYTQVLEPVSAKDYEIKGLHLPTVGLKAREGRPGPAPTMYDDAAFIDKAVEELADQGKDVIVIGHSYGGVPISQCGKGLSSRERQQQGKSGGLVRLGYMTCLVPPIGGTAVSVLSKAPSENQVDMPTDEKGWMLQAQPEKTAATILQTIPAEEGTALVWKFPKHSAVSFTNELTYAGYKHVPVSYLFCEEDLCIPPFVQREGIEIIEGESGGKVDVTSIEADHCPNWSATQAMVDWIVDVAEKTQKDTV</sequence>
<protein>
    <recommendedName>
        <fullName evidence="1">AB hydrolase-1 domain-containing protein</fullName>
    </recommendedName>
</protein>
<dbReference type="HOGENOM" id="CLU_046066_1_0_1"/>
<dbReference type="Proteomes" id="UP000053599">
    <property type="component" value="Unassembled WGS sequence"/>
</dbReference>
<dbReference type="PANTHER" id="PTHR37017:SF13">
    <property type="entry name" value="AB HYDROLASE-1 DOMAIN-CONTAINING PROTEIN"/>
    <property type="match status" value="1"/>
</dbReference>
<dbReference type="InterPro" id="IPR052897">
    <property type="entry name" value="Sec-Metab_Biosynth_Hydrolase"/>
</dbReference>
<dbReference type="PANTHER" id="PTHR37017">
    <property type="entry name" value="AB HYDROLASE-1 DOMAIN-CONTAINING PROTEIN-RELATED"/>
    <property type="match status" value="1"/>
</dbReference>
<feature type="domain" description="AB hydrolase-1" evidence="1">
    <location>
        <begin position="6"/>
        <end position="252"/>
    </location>
</feature>
<proteinExistence type="predicted"/>